<dbReference type="EMBL" id="JAWNGG020000405">
    <property type="protein sequence ID" value="KAK9293604.1"/>
    <property type="molecule type" value="Genomic_DNA"/>
</dbReference>
<protein>
    <submittedName>
        <fullName evidence="1">Uncharacterized protein</fullName>
    </submittedName>
</protein>
<evidence type="ECO:0000313" key="1">
    <source>
        <dbReference type="EMBL" id="KAK9293604.1"/>
    </source>
</evidence>
<keyword evidence="2" id="KW-1185">Reference proteome</keyword>
<accession>A0AAW0Z7R8</accession>
<reference evidence="1 2" key="1">
    <citation type="submission" date="2024-05" db="EMBL/GenBank/DDBJ databases">
        <title>The nuclear and mitochondrial genome assemblies of Tetragonisca angustula (Apidae: Meliponini), a tiny yet remarkable pollinator in the Neotropics.</title>
        <authorList>
            <person name="Ferrari R."/>
            <person name="Ricardo P.C."/>
            <person name="Dias F.C."/>
            <person name="Araujo N.S."/>
            <person name="Soares D.O."/>
            <person name="Zhou Q.-S."/>
            <person name="Zhu C.-D."/>
            <person name="Coutinho L."/>
            <person name="Airas M.C."/>
            <person name="Batista T.M."/>
        </authorList>
    </citation>
    <scope>NUCLEOTIDE SEQUENCE [LARGE SCALE GENOMIC DNA]</scope>
    <source>
        <strain evidence="1">ASF017062</strain>
        <tissue evidence="1">Abdomen</tissue>
    </source>
</reference>
<gene>
    <name evidence="1" type="ORF">QLX08_011498</name>
</gene>
<name>A0AAW0Z7R8_9HYME</name>
<comment type="caution">
    <text evidence="1">The sequence shown here is derived from an EMBL/GenBank/DDBJ whole genome shotgun (WGS) entry which is preliminary data.</text>
</comment>
<proteinExistence type="predicted"/>
<dbReference type="Proteomes" id="UP001432146">
    <property type="component" value="Unassembled WGS sequence"/>
</dbReference>
<organism evidence="1 2">
    <name type="scientific">Tetragonisca angustula</name>
    <dbReference type="NCBI Taxonomy" id="166442"/>
    <lineage>
        <taxon>Eukaryota</taxon>
        <taxon>Metazoa</taxon>
        <taxon>Ecdysozoa</taxon>
        <taxon>Arthropoda</taxon>
        <taxon>Hexapoda</taxon>
        <taxon>Insecta</taxon>
        <taxon>Pterygota</taxon>
        <taxon>Neoptera</taxon>
        <taxon>Endopterygota</taxon>
        <taxon>Hymenoptera</taxon>
        <taxon>Apocrita</taxon>
        <taxon>Aculeata</taxon>
        <taxon>Apoidea</taxon>
        <taxon>Anthophila</taxon>
        <taxon>Apidae</taxon>
        <taxon>Tetragonisca</taxon>
    </lineage>
</organism>
<dbReference type="AlphaFoldDB" id="A0AAW0Z7R8"/>
<sequence>MIVSRNFPPNGSREFLARKHLASEVSPVSQLRVLARLQGIAGPREVTSAARGFLREALFAGVENEAETEWLTCRDHDGRQTLPSF</sequence>
<evidence type="ECO:0000313" key="2">
    <source>
        <dbReference type="Proteomes" id="UP001432146"/>
    </source>
</evidence>